<dbReference type="EMBL" id="BAAAZR010000031">
    <property type="protein sequence ID" value="GAA3831941.1"/>
    <property type="molecule type" value="Genomic_DNA"/>
</dbReference>
<accession>A0ABP7J1Z0</accession>
<reference evidence="3" key="1">
    <citation type="journal article" date="2019" name="Int. J. Syst. Evol. Microbiol.">
        <title>The Global Catalogue of Microorganisms (GCM) 10K type strain sequencing project: providing services to taxonomists for standard genome sequencing and annotation.</title>
        <authorList>
            <consortium name="The Broad Institute Genomics Platform"/>
            <consortium name="The Broad Institute Genome Sequencing Center for Infectious Disease"/>
            <person name="Wu L."/>
            <person name="Ma J."/>
        </authorList>
    </citation>
    <scope>NUCLEOTIDE SEQUENCE [LARGE SCALE GENOMIC DNA]</scope>
    <source>
        <strain evidence="3">JCM 16908</strain>
    </source>
</reference>
<sequence length="112" mass="12270">MIYVTVQSTAAGLRLRGPRERAGRARRHRPRRDPRRPAGHRLSAQIKKFTEVAVPYGRVPATCPVCAVRDLLAVMEQAGRTAGPLLVRIDKHGRIAAPMTRAGARSATRRAG</sequence>
<dbReference type="Proteomes" id="UP001500888">
    <property type="component" value="Unassembled WGS sequence"/>
</dbReference>
<protein>
    <recommendedName>
        <fullName evidence="4">CBS domain-containing protein</fullName>
    </recommendedName>
</protein>
<organism evidence="2 3">
    <name type="scientific">Sphaerisporangium flaviroseum</name>
    <dbReference type="NCBI Taxonomy" id="509199"/>
    <lineage>
        <taxon>Bacteria</taxon>
        <taxon>Bacillati</taxon>
        <taxon>Actinomycetota</taxon>
        <taxon>Actinomycetes</taxon>
        <taxon>Streptosporangiales</taxon>
        <taxon>Streptosporangiaceae</taxon>
        <taxon>Sphaerisporangium</taxon>
    </lineage>
</organism>
<comment type="caution">
    <text evidence="2">The sequence shown here is derived from an EMBL/GenBank/DDBJ whole genome shotgun (WGS) entry which is preliminary data.</text>
</comment>
<feature type="region of interest" description="Disordered" evidence="1">
    <location>
        <begin position="14"/>
        <end position="41"/>
    </location>
</feature>
<keyword evidence="3" id="KW-1185">Reference proteome</keyword>
<evidence type="ECO:0000313" key="2">
    <source>
        <dbReference type="EMBL" id="GAA3831941.1"/>
    </source>
</evidence>
<evidence type="ECO:0000256" key="1">
    <source>
        <dbReference type="SAM" id="MobiDB-lite"/>
    </source>
</evidence>
<evidence type="ECO:0008006" key="4">
    <source>
        <dbReference type="Google" id="ProtNLM"/>
    </source>
</evidence>
<evidence type="ECO:0000313" key="3">
    <source>
        <dbReference type="Proteomes" id="UP001500888"/>
    </source>
</evidence>
<name>A0ABP7J1Z0_9ACTN</name>
<feature type="compositionally biased region" description="Basic residues" evidence="1">
    <location>
        <begin position="24"/>
        <end position="39"/>
    </location>
</feature>
<gene>
    <name evidence="2" type="ORF">GCM10022226_61350</name>
</gene>
<proteinExistence type="predicted"/>